<keyword evidence="5" id="KW-1185">Reference proteome</keyword>
<dbReference type="Gene3D" id="3.40.605.10">
    <property type="entry name" value="Aldehyde Dehydrogenase, Chain A, domain 1"/>
    <property type="match status" value="1"/>
</dbReference>
<dbReference type="GO" id="GO:0016620">
    <property type="term" value="F:oxidoreductase activity, acting on the aldehyde or oxo group of donors, NAD or NADP as acceptor"/>
    <property type="evidence" value="ECO:0007669"/>
    <property type="project" value="UniProtKB-ARBA"/>
</dbReference>
<gene>
    <name evidence="4" type="ORF">Prubr_65530</name>
</gene>
<feature type="domain" description="Aldehyde dehydrogenase" evidence="3">
    <location>
        <begin position="22"/>
        <end position="184"/>
    </location>
</feature>
<dbReference type="PANTHER" id="PTHR43353:SF5">
    <property type="entry name" value="SUCCINATE-SEMIALDEHYDE DEHYDROGENASE, MITOCHONDRIAL"/>
    <property type="match status" value="1"/>
</dbReference>
<reference evidence="4" key="1">
    <citation type="submission" date="2020-08" db="EMBL/GenBank/DDBJ databases">
        <title>Whole genome shotgun sequence of Polymorphospora rubra NBRC 101157.</title>
        <authorList>
            <person name="Komaki H."/>
            <person name="Tamura T."/>
        </authorList>
    </citation>
    <scope>NUCLEOTIDE SEQUENCE</scope>
    <source>
        <strain evidence="4">NBRC 101157</strain>
    </source>
</reference>
<sequence>MSTQTVNSTAPRDGAPGATGDEVITLDQSTGRELARYRAAGPEQVGTAVQGARTAAGPWWDLGFDGRAVRLRAWRREIARGGEDLAALIRAENGKSLEDGRAEVLSVLGHLTFVLDNVERVLGRRAVPAPAASPNQRAWVEYLPYGVVGVIGPWNFPLGTPGAIVIHALAAGNAVILKPSPVTLESACGWPGPGGRPYLTCPTPSRPSSASPPPARTSPPAWTRSRSPAASARAGRWPRTAPRA</sequence>
<dbReference type="PANTHER" id="PTHR43353">
    <property type="entry name" value="SUCCINATE-SEMIALDEHYDE DEHYDROGENASE, MITOCHONDRIAL"/>
    <property type="match status" value="1"/>
</dbReference>
<dbReference type="EMBL" id="AP023359">
    <property type="protein sequence ID" value="BCJ69532.1"/>
    <property type="molecule type" value="Genomic_DNA"/>
</dbReference>
<dbReference type="InterPro" id="IPR015590">
    <property type="entry name" value="Aldehyde_DH_dom"/>
</dbReference>
<keyword evidence="1" id="KW-0560">Oxidoreductase</keyword>
<dbReference type="InterPro" id="IPR050740">
    <property type="entry name" value="Aldehyde_DH_Superfamily"/>
</dbReference>
<evidence type="ECO:0000313" key="5">
    <source>
        <dbReference type="Proteomes" id="UP000680866"/>
    </source>
</evidence>
<dbReference type="AlphaFoldDB" id="A0A810N7H1"/>
<evidence type="ECO:0000313" key="4">
    <source>
        <dbReference type="EMBL" id="BCJ69532.1"/>
    </source>
</evidence>
<dbReference type="InterPro" id="IPR016161">
    <property type="entry name" value="Ald_DH/histidinol_DH"/>
</dbReference>
<name>A0A810N7H1_9ACTN</name>
<dbReference type="KEGG" id="pry:Prubr_65530"/>
<protein>
    <recommendedName>
        <fullName evidence="3">Aldehyde dehydrogenase domain-containing protein</fullName>
    </recommendedName>
</protein>
<dbReference type="Proteomes" id="UP000680866">
    <property type="component" value="Chromosome"/>
</dbReference>
<feature type="compositionally biased region" description="Low complexity" evidence="2">
    <location>
        <begin position="218"/>
        <end position="244"/>
    </location>
</feature>
<dbReference type="Pfam" id="PF00171">
    <property type="entry name" value="Aldedh"/>
    <property type="match status" value="1"/>
</dbReference>
<evidence type="ECO:0000256" key="1">
    <source>
        <dbReference type="ARBA" id="ARBA00023002"/>
    </source>
</evidence>
<organism evidence="4 5">
    <name type="scientific">Polymorphospora rubra</name>
    <dbReference type="NCBI Taxonomy" id="338584"/>
    <lineage>
        <taxon>Bacteria</taxon>
        <taxon>Bacillati</taxon>
        <taxon>Actinomycetota</taxon>
        <taxon>Actinomycetes</taxon>
        <taxon>Micromonosporales</taxon>
        <taxon>Micromonosporaceae</taxon>
        <taxon>Polymorphospora</taxon>
    </lineage>
</organism>
<proteinExistence type="predicted"/>
<dbReference type="SUPFAM" id="SSF53720">
    <property type="entry name" value="ALDH-like"/>
    <property type="match status" value="1"/>
</dbReference>
<feature type="region of interest" description="Disordered" evidence="2">
    <location>
        <begin position="1"/>
        <end position="22"/>
    </location>
</feature>
<evidence type="ECO:0000256" key="2">
    <source>
        <dbReference type="SAM" id="MobiDB-lite"/>
    </source>
</evidence>
<dbReference type="InterPro" id="IPR016162">
    <property type="entry name" value="Ald_DH_N"/>
</dbReference>
<feature type="compositionally biased region" description="Polar residues" evidence="2">
    <location>
        <begin position="1"/>
        <end position="10"/>
    </location>
</feature>
<feature type="region of interest" description="Disordered" evidence="2">
    <location>
        <begin position="197"/>
        <end position="244"/>
    </location>
</feature>
<accession>A0A810N7H1</accession>
<evidence type="ECO:0000259" key="3">
    <source>
        <dbReference type="Pfam" id="PF00171"/>
    </source>
</evidence>